<keyword evidence="8" id="KW-1185">Reference proteome</keyword>
<evidence type="ECO:0000256" key="3">
    <source>
        <dbReference type="ARBA" id="ARBA00022741"/>
    </source>
</evidence>
<evidence type="ECO:0000256" key="4">
    <source>
        <dbReference type="ARBA" id="ARBA00022840"/>
    </source>
</evidence>
<protein>
    <submittedName>
        <fullName evidence="7">Acetyl-CoA synthetase</fullName>
    </submittedName>
</protein>
<dbReference type="Proteomes" id="UP000198775">
    <property type="component" value="Unassembled WGS sequence"/>
</dbReference>
<dbReference type="Gene3D" id="3.30.300.30">
    <property type="match status" value="1"/>
</dbReference>
<dbReference type="RefSeq" id="WP_092660172.1">
    <property type="nucleotide sequence ID" value="NZ_FOCX01000009.1"/>
</dbReference>
<dbReference type="InterPro" id="IPR020845">
    <property type="entry name" value="AMP-binding_CS"/>
</dbReference>
<dbReference type="EMBL" id="FOCX01000009">
    <property type="protein sequence ID" value="SEO21457.1"/>
    <property type="molecule type" value="Genomic_DNA"/>
</dbReference>
<organism evidence="7 8">
    <name type="scientific">Halorientalis persicus</name>
    <dbReference type="NCBI Taxonomy" id="1367881"/>
    <lineage>
        <taxon>Archaea</taxon>
        <taxon>Methanobacteriati</taxon>
        <taxon>Methanobacteriota</taxon>
        <taxon>Stenosarchaea group</taxon>
        <taxon>Halobacteria</taxon>
        <taxon>Halobacteriales</taxon>
        <taxon>Haloarculaceae</taxon>
        <taxon>Halorientalis</taxon>
    </lineage>
</organism>
<dbReference type="InterPro" id="IPR000873">
    <property type="entry name" value="AMP-dep_synth/lig_dom"/>
</dbReference>
<comment type="similarity">
    <text evidence="1">Belongs to the ATP-dependent AMP-binding enzyme family.</text>
</comment>
<dbReference type="AlphaFoldDB" id="A0A1H8MVS3"/>
<dbReference type="Pfam" id="PF13193">
    <property type="entry name" value="AMP-binding_C"/>
    <property type="match status" value="1"/>
</dbReference>
<dbReference type="GO" id="GO:0004321">
    <property type="term" value="F:fatty-acyl-CoA synthase activity"/>
    <property type="evidence" value="ECO:0007669"/>
    <property type="project" value="TreeGrafter"/>
</dbReference>
<proteinExistence type="inferred from homology"/>
<dbReference type="GO" id="GO:0006633">
    <property type="term" value="P:fatty acid biosynthetic process"/>
    <property type="evidence" value="ECO:0007669"/>
    <property type="project" value="TreeGrafter"/>
</dbReference>
<evidence type="ECO:0000313" key="8">
    <source>
        <dbReference type="Proteomes" id="UP000198775"/>
    </source>
</evidence>
<evidence type="ECO:0000259" key="6">
    <source>
        <dbReference type="Pfam" id="PF13193"/>
    </source>
</evidence>
<evidence type="ECO:0000256" key="1">
    <source>
        <dbReference type="ARBA" id="ARBA00006432"/>
    </source>
</evidence>
<evidence type="ECO:0000256" key="2">
    <source>
        <dbReference type="ARBA" id="ARBA00022598"/>
    </source>
</evidence>
<dbReference type="SUPFAM" id="SSF56801">
    <property type="entry name" value="Acetyl-CoA synthetase-like"/>
    <property type="match status" value="1"/>
</dbReference>
<name>A0A1H8MVS3_9EURY</name>
<keyword evidence="2" id="KW-0436">Ligase</keyword>
<dbReference type="Gene3D" id="3.40.50.12780">
    <property type="entry name" value="N-terminal domain of ligase-like"/>
    <property type="match status" value="1"/>
</dbReference>
<dbReference type="InterPro" id="IPR045851">
    <property type="entry name" value="AMP-bd_C_sf"/>
</dbReference>
<dbReference type="InterPro" id="IPR025110">
    <property type="entry name" value="AMP-bd_C"/>
</dbReference>
<dbReference type="InterPro" id="IPR042099">
    <property type="entry name" value="ANL_N_sf"/>
</dbReference>
<reference evidence="8" key="1">
    <citation type="submission" date="2016-10" db="EMBL/GenBank/DDBJ databases">
        <authorList>
            <person name="Varghese N."/>
            <person name="Submissions S."/>
        </authorList>
    </citation>
    <scope>NUCLEOTIDE SEQUENCE [LARGE SCALE GENOMIC DNA]</scope>
    <source>
        <strain evidence="8">IBRC-M 10043</strain>
    </source>
</reference>
<sequence length="553" mass="61191">MGLDIDWSEEPVPNLSQWDSYETAREEFEWRIPETYNAGADVLTHEDDDRTALVQLGPSGEVERWTYAALERRANSLANALRARGVERGDRVAVVSPQRVETPLVHVAAYKLGAVAVPLSVLYGPDALEFRFDDSGAEIVFAAEDAIDAVETAVERGDAVDCVVGIDTAPPTVDGVEGERFEDLTGSSQFEAVDTAPSDPAVLIYTSGTTGRPKGVLQGHEYLLGHLPCVQMATTFPWHEDVDPVFYTPADWAWVGGLYDVLLPAWHYGATAVGYEFAEFEPETTFQIIENHDVTYPLLTPTMLKMMAQVDHSFDLDQVVSVVTGGEPVPQELHRFVDDTFDVTLHELYGQTEANLVVSNCAEWFDPKPGSMGRPVPGHNVEIIDEDGNQMPDDEPGTIAVRSPDPVMFREYWNEPDKTDASFIGEWMDTDDLGARDADGYIWFKARADDVIITAGYRVGPAEVEDTLIEHDAVANAAVIGVDDETRGQRVKAYIEPAPGVEHSDAVADSIATQVRDDLAKYQYPREIEFIDELPTTTTGKVQRHRLEQREDE</sequence>
<feature type="domain" description="AMP-binding enzyme C-terminal" evidence="6">
    <location>
        <begin position="463"/>
        <end position="541"/>
    </location>
</feature>
<dbReference type="PANTHER" id="PTHR43605">
    <property type="entry name" value="ACYL-COENZYME A SYNTHETASE"/>
    <property type="match status" value="1"/>
</dbReference>
<gene>
    <name evidence="7" type="ORF">SAMN05216388_1009145</name>
</gene>
<dbReference type="InterPro" id="IPR051087">
    <property type="entry name" value="Mitochondrial_ACSM"/>
</dbReference>
<dbReference type="GO" id="GO:0015645">
    <property type="term" value="F:fatty acid ligase activity"/>
    <property type="evidence" value="ECO:0007669"/>
    <property type="project" value="TreeGrafter"/>
</dbReference>
<keyword evidence="3" id="KW-0547">Nucleotide-binding</keyword>
<feature type="domain" description="AMP-dependent synthetase/ligase" evidence="5">
    <location>
        <begin position="48"/>
        <end position="413"/>
    </location>
</feature>
<dbReference type="Pfam" id="PF00501">
    <property type="entry name" value="AMP-binding"/>
    <property type="match status" value="1"/>
</dbReference>
<keyword evidence="4" id="KW-0067">ATP-binding</keyword>
<dbReference type="GO" id="GO:0016405">
    <property type="term" value="F:CoA-ligase activity"/>
    <property type="evidence" value="ECO:0007669"/>
    <property type="project" value="UniProtKB-ARBA"/>
</dbReference>
<evidence type="ECO:0000313" key="7">
    <source>
        <dbReference type="EMBL" id="SEO21457.1"/>
    </source>
</evidence>
<evidence type="ECO:0000259" key="5">
    <source>
        <dbReference type="Pfam" id="PF00501"/>
    </source>
</evidence>
<dbReference type="PANTHER" id="PTHR43605:SF10">
    <property type="entry name" value="ACYL-COA SYNTHETASE MEDIUM CHAIN FAMILY MEMBER 3"/>
    <property type="match status" value="1"/>
</dbReference>
<dbReference type="OrthoDB" id="193284at2157"/>
<dbReference type="PROSITE" id="PS00455">
    <property type="entry name" value="AMP_BINDING"/>
    <property type="match status" value="1"/>
</dbReference>
<dbReference type="GO" id="GO:0006637">
    <property type="term" value="P:acyl-CoA metabolic process"/>
    <property type="evidence" value="ECO:0007669"/>
    <property type="project" value="TreeGrafter"/>
</dbReference>
<accession>A0A1H8MVS3</accession>
<dbReference type="GO" id="GO:0005524">
    <property type="term" value="F:ATP binding"/>
    <property type="evidence" value="ECO:0007669"/>
    <property type="project" value="UniProtKB-KW"/>
</dbReference>